<gene>
    <name evidence="4" type="ORF">PENSUB_3223</name>
</gene>
<evidence type="ECO:0000256" key="3">
    <source>
        <dbReference type="PROSITE-ProRule" id="PRU00023"/>
    </source>
</evidence>
<dbReference type="InterPro" id="IPR036770">
    <property type="entry name" value="Ankyrin_rpt-contain_sf"/>
</dbReference>
<comment type="caution">
    <text evidence="4">The sequence shown here is derived from an EMBL/GenBank/DDBJ whole genome shotgun (WGS) entry which is preliminary data.</text>
</comment>
<name>A0A1Q5UFE5_9EURO</name>
<feature type="repeat" description="ANK" evidence="3">
    <location>
        <begin position="125"/>
        <end position="147"/>
    </location>
</feature>
<dbReference type="InterPro" id="IPR002110">
    <property type="entry name" value="Ankyrin_rpt"/>
</dbReference>
<dbReference type="PANTHER" id="PTHR23206:SF8">
    <property type="entry name" value="ANKYRIN REPEAT AND KH DOMAIN-CONTAINING 1"/>
    <property type="match status" value="1"/>
</dbReference>
<dbReference type="AlphaFoldDB" id="A0A1Q5UFE5"/>
<dbReference type="EMBL" id="MNBE01000293">
    <property type="protein sequence ID" value="OKP11201.1"/>
    <property type="molecule type" value="Genomic_DNA"/>
</dbReference>
<sequence length="310" mass="34104">MDDDTRSTLAPIKEAALKGHTHVVKYLLSHAPNLHAYPSSVLPFAAVSGDTTLVSMLLGHGADIDYKYIEQHDPREALNPYGGRGHESTALSIAARYGHLALVNFLLANGSDGNLKTGFPDLCTSPLYLALEKGHDEVIKALLAHGAYLEDGHLWEVILQCNKKTLEMLLAKHGTDKCQINLLEVAAEVGDTEISQMLLGKGFDQEQALFTAIEHGQEEIVTLLLVHGTDPDLPSIRESAISKAIIQRHIGIMEVLLRHGAKIYPENLKSAKTFAPEHIGWLAEQFPVHSLSIRAMFPALYNVWEEGWRS</sequence>
<dbReference type="STRING" id="1316194.A0A1Q5UFE5"/>
<dbReference type="Gene3D" id="1.25.40.20">
    <property type="entry name" value="Ankyrin repeat-containing domain"/>
    <property type="match status" value="3"/>
</dbReference>
<keyword evidence="1" id="KW-0677">Repeat</keyword>
<dbReference type="PANTHER" id="PTHR23206">
    <property type="entry name" value="MASK PROTEIN"/>
    <property type="match status" value="1"/>
</dbReference>
<dbReference type="OrthoDB" id="4306342at2759"/>
<dbReference type="InterPro" id="IPR051631">
    <property type="entry name" value="Ankyrin-KH/SAM_domain"/>
</dbReference>
<dbReference type="PROSITE" id="PS50297">
    <property type="entry name" value="ANK_REP_REGION"/>
    <property type="match status" value="2"/>
</dbReference>
<dbReference type="Proteomes" id="UP000186955">
    <property type="component" value="Unassembled WGS sequence"/>
</dbReference>
<reference evidence="4 5" key="1">
    <citation type="submission" date="2016-10" db="EMBL/GenBank/DDBJ databases">
        <title>Genome sequence of the ascomycete fungus Penicillium subrubescens.</title>
        <authorList>
            <person name="De Vries R.P."/>
            <person name="Peng M."/>
            <person name="Dilokpimol A."/>
            <person name="Hilden K."/>
            <person name="Makela M.R."/>
            <person name="Grigoriev I."/>
            <person name="Riley R."/>
            <person name="Granchi Z."/>
        </authorList>
    </citation>
    <scope>NUCLEOTIDE SEQUENCE [LARGE SCALE GENOMIC DNA]</scope>
    <source>
        <strain evidence="4 5">CBS 132785</strain>
    </source>
</reference>
<organism evidence="4 5">
    <name type="scientific">Penicillium subrubescens</name>
    <dbReference type="NCBI Taxonomy" id="1316194"/>
    <lineage>
        <taxon>Eukaryota</taxon>
        <taxon>Fungi</taxon>
        <taxon>Dikarya</taxon>
        <taxon>Ascomycota</taxon>
        <taxon>Pezizomycotina</taxon>
        <taxon>Eurotiomycetes</taxon>
        <taxon>Eurotiomycetidae</taxon>
        <taxon>Eurotiales</taxon>
        <taxon>Aspergillaceae</taxon>
        <taxon>Penicillium</taxon>
    </lineage>
</organism>
<accession>A0A1Q5UFE5</accession>
<dbReference type="SUPFAM" id="SSF48403">
    <property type="entry name" value="Ankyrin repeat"/>
    <property type="match status" value="1"/>
</dbReference>
<evidence type="ECO:0000313" key="5">
    <source>
        <dbReference type="Proteomes" id="UP000186955"/>
    </source>
</evidence>
<evidence type="ECO:0000313" key="4">
    <source>
        <dbReference type="EMBL" id="OKP11201.1"/>
    </source>
</evidence>
<evidence type="ECO:0000256" key="1">
    <source>
        <dbReference type="ARBA" id="ARBA00022737"/>
    </source>
</evidence>
<dbReference type="PROSITE" id="PS50088">
    <property type="entry name" value="ANK_REPEAT"/>
    <property type="match status" value="2"/>
</dbReference>
<feature type="repeat" description="ANK" evidence="3">
    <location>
        <begin position="86"/>
        <end position="118"/>
    </location>
</feature>
<keyword evidence="2 3" id="KW-0040">ANK repeat</keyword>
<dbReference type="Pfam" id="PF12796">
    <property type="entry name" value="Ank_2"/>
    <property type="match status" value="2"/>
</dbReference>
<protein>
    <submittedName>
        <fullName evidence="4">Uncharacterized protein</fullName>
    </submittedName>
</protein>
<evidence type="ECO:0000256" key="2">
    <source>
        <dbReference type="ARBA" id="ARBA00023043"/>
    </source>
</evidence>
<keyword evidence="5" id="KW-1185">Reference proteome</keyword>
<dbReference type="SMART" id="SM00248">
    <property type="entry name" value="ANK"/>
    <property type="match status" value="6"/>
</dbReference>
<proteinExistence type="predicted"/>